<evidence type="ECO:0000256" key="4">
    <source>
        <dbReference type="ARBA" id="ARBA00022692"/>
    </source>
</evidence>
<dbReference type="InterPro" id="IPR005524">
    <property type="entry name" value="DUF318"/>
</dbReference>
<evidence type="ECO:0000256" key="1">
    <source>
        <dbReference type="ARBA" id="ARBA00004651"/>
    </source>
</evidence>
<name>A0A931AX61_9FIRM</name>
<evidence type="ECO:0000313" key="8">
    <source>
        <dbReference type="EMBL" id="MBF8436448.1"/>
    </source>
</evidence>
<dbReference type="EMBL" id="JADPIE010000002">
    <property type="protein sequence ID" value="MBF8436448.1"/>
    <property type="molecule type" value="Genomic_DNA"/>
</dbReference>
<proteinExistence type="inferred from homology"/>
<dbReference type="GO" id="GO:0005886">
    <property type="term" value="C:plasma membrane"/>
    <property type="evidence" value="ECO:0007669"/>
    <property type="project" value="UniProtKB-SubCell"/>
</dbReference>
<gene>
    <name evidence="8" type="ORF">I0Q91_05115</name>
</gene>
<keyword evidence="6 7" id="KW-0472">Membrane</keyword>
<comment type="subcellular location">
    <subcellularLocation>
        <location evidence="1">Cell membrane</location>
        <topology evidence="1">Multi-pass membrane protein</topology>
    </subcellularLocation>
</comment>
<feature type="transmembrane region" description="Helical" evidence="7">
    <location>
        <begin position="18"/>
        <end position="38"/>
    </location>
</feature>
<evidence type="ECO:0000256" key="6">
    <source>
        <dbReference type="ARBA" id="ARBA00023136"/>
    </source>
</evidence>
<dbReference type="Proteomes" id="UP000621436">
    <property type="component" value="Unassembled WGS sequence"/>
</dbReference>
<protein>
    <submittedName>
        <fullName evidence="8">Permease</fullName>
    </submittedName>
</protein>
<feature type="transmembrane region" description="Helical" evidence="7">
    <location>
        <begin position="50"/>
        <end position="72"/>
    </location>
</feature>
<comment type="caution">
    <text evidence="8">The sequence shown here is derived from an EMBL/GenBank/DDBJ whole genome shotgun (WGS) entry which is preliminary data.</text>
</comment>
<accession>A0A931AX61</accession>
<dbReference type="RefSeq" id="WP_270453340.1">
    <property type="nucleotide sequence ID" value="NZ_JADPIE010000002.1"/>
</dbReference>
<evidence type="ECO:0000256" key="5">
    <source>
        <dbReference type="ARBA" id="ARBA00022989"/>
    </source>
</evidence>
<keyword evidence="3" id="KW-1003">Cell membrane</keyword>
<evidence type="ECO:0000256" key="3">
    <source>
        <dbReference type="ARBA" id="ARBA00022475"/>
    </source>
</evidence>
<evidence type="ECO:0000256" key="2">
    <source>
        <dbReference type="ARBA" id="ARBA00006386"/>
    </source>
</evidence>
<keyword evidence="9" id="KW-1185">Reference proteome</keyword>
<comment type="similarity">
    <text evidence="2">Belongs to the UPF0718 family.</text>
</comment>
<keyword evidence="4 7" id="KW-0812">Transmembrane</keyword>
<sequence length="189" mass="20838">MKKKEQNKPDPKNKFKKLLIIFAAIIIVFSLLTILYPEKSATGREISFNYLKEIVLIFPAVLVLMGLADVWIPQDKVEKYLGNNSGLKGLLLSIFMGTLPTGPVFIAFPLASQLLKKGASIMNVVVLLGAWGSLKLTQIGVEIHFLGLEFAFYRVMLTLAGIIAIGFLTSLLTNPQKQQREINQAGPGH</sequence>
<feature type="transmembrane region" description="Helical" evidence="7">
    <location>
        <begin position="92"/>
        <end position="112"/>
    </location>
</feature>
<reference evidence="8" key="1">
    <citation type="submission" date="2020-11" db="EMBL/GenBank/DDBJ databases">
        <title>Halonatronomonas betainensis gen. nov., sp. nov. a novel haloalkaliphilic representative of the family Halanaerobiacae capable of betaine degradation.</title>
        <authorList>
            <person name="Boltyanskaya Y."/>
            <person name="Kevbrin V."/>
            <person name="Detkova E."/>
            <person name="Grouzdev D.S."/>
            <person name="Koziaeva V."/>
            <person name="Zhilina T."/>
        </authorList>
    </citation>
    <scope>NUCLEOTIDE SEQUENCE</scope>
    <source>
        <strain evidence="8">Z-7014</strain>
    </source>
</reference>
<evidence type="ECO:0000313" key="9">
    <source>
        <dbReference type="Proteomes" id="UP000621436"/>
    </source>
</evidence>
<keyword evidence="5 7" id="KW-1133">Transmembrane helix</keyword>
<dbReference type="AlphaFoldDB" id="A0A931AX61"/>
<feature type="transmembrane region" description="Helical" evidence="7">
    <location>
        <begin position="151"/>
        <end position="172"/>
    </location>
</feature>
<organism evidence="8 9">
    <name type="scientific">Halonatronomonas betaini</name>
    <dbReference type="NCBI Taxonomy" id="2778430"/>
    <lineage>
        <taxon>Bacteria</taxon>
        <taxon>Bacillati</taxon>
        <taxon>Bacillota</taxon>
        <taxon>Clostridia</taxon>
        <taxon>Halanaerobiales</taxon>
        <taxon>Halarsenatibacteraceae</taxon>
        <taxon>Halonatronomonas</taxon>
    </lineage>
</organism>
<dbReference type="Pfam" id="PF03773">
    <property type="entry name" value="ArsP_1"/>
    <property type="match status" value="1"/>
</dbReference>
<evidence type="ECO:0000256" key="7">
    <source>
        <dbReference type="SAM" id="Phobius"/>
    </source>
</evidence>